<name>A0A1Y3BLN3_EURMA</name>
<sequence>MLSSIEGHFIVNDVVSGVSPRISSSSQSPVKIRLGHSAQLLCVTKAWPQATVRYVCVCYLIIFDVFDV</sequence>
<dbReference type="AlphaFoldDB" id="A0A1Y3BLN3"/>
<organism evidence="1 2">
    <name type="scientific">Euroglyphus maynei</name>
    <name type="common">Mayne's house dust mite</name>
    <dbReference type="NCBI Taxonomy" id="6958"/>
    <lineage>
        <taxon>Eukaryota</taxon>
        <taxon>Metazoa</taxon>
        <taxon>Ecdysozoa</taxon>
        <taxon>Arthropoda</taxon>
        <taxon>Chelicerata</taxon>
        <taxon>Arachnida</taxon>
        <taxon>Acari</taxon>
        <taxon>Acariformes</taxon>
        <taxon>Sarcoptiformes</taxon>
        <taxon>Astigmata</taxon>
        <taxon>Psoroptidia</taxon>
        <taxon>Analgoidea</taxon>
        <taxon>Pyroglyphidae</taxon>
        <taxon>Pyroglyphinae</taxon>
        <taxon>Euroglyphus</taxon>
    </lineage>
</organism>
<keyword evidence="2" id="KW-1185">Reference proteome</keyword>
<dbReference type="Proteomes" id="UP000194236">
    <property type="component" value="Unassembled WGS sequence"/>
</dbReference>
<evidence type="ECO:0000313" key="2">
    <source>
        <dbReference type="Proteomes" id="UP000194236"/>
    </source>
</evidence>
<accession>A0A1Y3BLN3</accession>
<protein>
    <submittedName>
        <fullName evidence="1">Uncharacterized protein</fullName>
    </submittedName>
</protein>
<evidence type="ECO:0000313" key="1">
    <source>
        <dbReference type="EMBL" id="OTF80914.1"/>
    </source>
</evidence>
<dbReference type="EMBL" id="MUJZ01016072">
    <property type="protein sequence ID" value="OTF80914.1"/>
    <property type="molecule type" value="Genomic_DNA"/>
</dbReference>
<gene>
    <name evidence="1" type="ORF">BLA29_014908</name>
</gene>
<comment type="caution">
    <text evidence="1">The sequence shown here is derived from an EMBL/GenBank/DDBJ whole genome shotgun (WGS) entry which is preliminary data.</text>
</comment>
<proteinExistence type="predicted"/>
<reference evidence="1 2" key="1">
    <citation type="submission" date="2017-03" db="EMBL/GenBank/DDBJ databases">
        <title>Genome Survey of Euroglyphus maynei.</title>
        <authorList>
            <person name="Arlian L.G."/>
            <person name="Morgan M.S."/>
            <person name="Rider S.D."/>
        </authorList>
    </citation>
    <scope>NUCLEOTIDE SEQUENCE [LARGE SCALE GENOMIC DNA]</scope>
    <source>
        <strain evidence="1">Arlian Lab</strain>
        <tissue evidence="1">Whole body</tissue>
    </source>
</reference>